<reference evidence="1 2" key="1">
    <citation type="submission" date="2021-07" db="EMBL/GenBank/DDBJ databases">
        <title>The Aristolochia fimbriata genome: insights into angiosperm evolution, floral development and chemical biosynthesis.</title>
        <authorList>
            <person name="Jiao Y."/>
        </authorList>
    </citation>
    <scope>NUCLEOTIDE SEQUENCE [LARGE SCALE GENOMIC DNA]</scope>
    <source>
        <strain evidence="1">IBCAS-2021</strain>
        <tissue evidence="1">Leaf</tissue>
    </source>
</reference>
<name>A0AAV7EHA6_ARIFI</name>
<sequence length="234" mass="25559">MEPYSPHRFAQQFGFCQDLPGFLVSDQHNAGSLSALTELWRWSTYGASVARPCGRVKVPISRGVGVDPCVTLALRDSWLQHVIPIFEHEWQCLTRATATAMVALHAQSDLLRELSDDDEDKNRVNHCRRRRQTVPSGVNKSKAKAKVVSWSKVVADDSSVPSGANKTKGTAKVSVQHPPLVEKDSRPVVLSLSVSKAQPTKKRAGAPAQATTLPSLTLAKRKLIALNPKAQPTI</sequence>
<accession>A0AAV7EHA6</accession>
<evidence type="ECO:0000313" key="2">
    <source>
        <dbReference type="Proteomes" id="UP000825729"/>
    </source>
</evidence>
<proteinExistence type="predicted"/>
<evidence type="ECO:0000313" key="1">
    <source>
        <dbReference type="EMBL" id="KAG9447106.1"/>
    </source>
</evidence>
<dbReference type="AlphaFoldDB" id="A0AAV7EHA6"/>
<gene>
    <name evidence="1" type="ORF">H6P81_013234</name>
</gene>
<keyword evidence="2" id="KW-1185">Reference proteome</keyword>
<dbReference type="EMBL" id="JAINDJ010000005">
    <property type="protein sequence ID" value="KAG9447106.1"/>
    <property type="molecule type" value="Genomic_DNA"/>
</dbReference>
<organism evidence="1 2">
    <name type="scientific">Aristolochia fimbriata</name>
    <name type="common">White veined hardy Dutchman's pipe vine</name>
    <dbReference type="NCBI Taxonomy" id="158543"/>
    <lineage>
        <taxon>Eukaryota</taxon>
        <taxon>Viridiplantae</taxon>
        <taxon>Streptophyta</taxon>
        <taxon>Embryophyta</taxon>
        <taxon>Tracheophyta</taxon>
        <taxon>Spermatophyta</taxon>
        <taxon>Magnoliopsida</taxon>
        <taxon>Magnoliidae</taxon>
        <taxon>Piperales</taxon>
        <taxon>Aristolochiaceae</taxon>
        <taxon>Aristolochia</taxon>
    </lineage>
</organism>
<protein>
    <submittedName>
        <fullName evidence="1">Uncharacterized protein</fullName>
    </submittedName>
</protein>
<dbReference type="Proteomes" id="UP000825729">
    <property type="component" value="Unassembled WGS sequence"/>
</dbReference>
<comment type="caution">
    <text evidence="1">The sequence shown here is derived from an EMBL/GenBank/DDBJ whole genome shotgun (WGS) entry which is preliminary data.</text>
</comment>